<protein>
    <submittedName>
        <fullName evidence="3">DUF397 domain-containing protein</fullName>
    </submittedName>
</protein>
<reference evidence="4" key="1">
    <citation type="journal article" date="2019" name="Int. J. Syst. Evol. Microbiol.">
        <title>The Global Catalogue of Microorganisms (GCM) 10K type strain sequencing project: providing services to taxonomists for standard genome sequencing and annotation.</title>
        <authorList>
            <consortium name="The Broad Institute Genomics Platform"/>
            <consortium name="The Broad Institute Genome Sequencing Center for Infectious Disease"/>
            <person name="Wu L."/>
            <person name="Ma J."/>
        </authorList>
    </citation>
    <scope>NUCLEOTIDE SEQUENCE [LARGE SCALE GENOMIC DNA]</scope>
    <source>
        <strain evidence="4">CGMCC 4.7304</strain>
    </source>
</reference>
<feature type="domain" description="DUF397" evidence="2">
    <location>
        <begin position="38"/>
        <end position="93"/>
    </location>
</feature>
<feature type="domain" description="DUF397" evidence="2">
    <location>
        <begin position="8"/>
        <end position="33"/>
    </location>
</feature>
<proteinExistence type="predicted"/>
<gene>
    <name evidence="3" type="ORF">ACFP1Z_28130</name>
</gene>
<keyword evidence="4" id="KW-1185">Reference proteome</keyword>
<comment type="caution">
    <text evidence="3">The sequence shown here is derived from an EMBL/GenBank/DDBJ whole genome shotgun (WGS) entry which is preliminary data.</text>
</comment>
<evidence type="ECO:0000259" key="2">
    <source>
        <dbReference type="Pfam" id="PF04149"/>
    </source>
</evidence>
<evidence type="ECO:0000256" key="1">
    <source>
        <dbReference type="SAM" id="MobiDB-lite"/>
    </source>
</evidence>
<dbReference type="Pfam" id="PF04149">
    <property type="entry name" value="DUF397"/>
    <property type="match status" value="2"/>
</dbReference>
<accession>A0ABW0Z893</accession>
<dbReference type="InterPro" id="IPR007278">
    <property type="entry name" value="DUF397"/>
</dbReference>
<evidence type="ECO:0000313" key="4">
    <source>
        <dbReference type="Proteomes" id="UP001596083"/>
    </source>
</evidence>
<dbReference type="Proteomes" id="UP001596083">
    <property type="component" value="Unassembled WGS sequence"/>
</dbReference>
<evidence type="ECO:0000313" key="3">
    <source>
        <dbReference type="EMBL" id="MFC5724042.1"/>
    </source>
</evidence>
<name>A0ABW0Z893_9ACTN</name>
<organism evidence="3 4">
    <name type="scientific">Streptomyces gamaensis</name>
    <dbReference type="NCBI Taxonomy" id="1763542"/>
    <lineage>
        <taxon>Bacteria</taxon>
        <taxon>Bacillati</taxon>
        <taxon>Actinomycetota</taxon>
        <taxon>Actinomycetes</taxon>
        <taxon>Kitasatosporales</taxon>
        <taxon>Streptomycetaceae</taxon>
        <taxon>Streptomyces</taxon>
    </lineage>
</organism>
<feature type="region of interest" description="Disordered" evidence="1">
    <location>
        <begin position="1"/>
        <end position="20"/>
    </location>
</feature>
<dbReference type="EMBL" id="JBHSPB010000023">
    <property type="protein sequence ID" value="MFC5724042.1"/>
    <property type="molecule type" value="Genomic_DNA"/>
</dbReference>
<dbReference type="RefSeq" id="WP_390320472.1">
    <property type="nucleotide sequence ID" value="NZ_JBHSPB010000023.1"/>
</dbReference>
<sequence length="99" mass="10261">MFAPTGVVPVRDSKRPGGPALAVSAPAWTAFVRSSSIVWEKSSYSEGNGGQCLEWAPALAPSGFVPVRDGKHPDRAPLAAPTAAWASFVAPVRCAKSVV</sequence>